<feature type="transmembrane region" description="Helical" evidence="1">
    <location>
        <begin position="77"/>
        <end position="96"/>
    </location>
</feature>
<feature type="transmembrane region" description="Helical" evidence="1">
    <location>
        <begin position="32"/>
        <end position="56"/>
    </location>
</feature>
<evidence type="ECO:0000256" key="1">
    <source>
        <dbReference type="SAM" id="Phobius"/>
    </source>
</evidence>
<accession>A0A9N8HG04</accession>
<feature type="transmembrane region" description="Helical" evidence="1">
    <location>
        <begin position="194"/>
        <end position="217"/>
    </location>
</feature>
<feature type="transmembrane region" description="Helical" evidence="1">
    <location>
        <begin position="108"/>
        <end position="128"/>
    </location>
</feature>
<dbReference type="OrthoDB" id="551896at2759"/>
<comment type="caution">
    <text evidence="2">The sequence shown here is derived from an EMBL/GenBank/DDBJ whole genome shotgun (WGS) entry which is preliminary data.</text>
</comment>
<reference evidence="2" key="1">
    <citation type="submission" date="2020-06" db="EMBL/GenBank/DDBJ databases">
        <authorList>
            <consortium name="Plant Systems Biology data submission"/>
        </authorList>
    </citation>
    <scope>NUCLEOTIDE SEQUENCE</scope>
    <source>
        <strain evidence="2">D6</strain>
    </source>
</reference>
<keyword evidence="1" id="KW-1133">Transmembrane helix</keyword>
<keyword evidence="1" id="KW-0812">Transmembrane</keyword>
<dbReference type="Proteomes" id="UP001153069">
    <property type="component" value="Unassembled WGS sequence"/>
</dbReference>
<proteinExistence type="predicted"/>
<keyword evidence="3" id="KW-1185">Reference proteome</keyword>
<name>A0A9N8HG04_9STRA</name>
<evidence type="ECO:0000313" key="2">
    <source>
        <dbReference type="EMBL" id="CAB9510925.1"/>
    </source>
</evidence>
<dbReference type="AlphaFoldDB" id="A0A9N8HG04"/>
<gene>
    <name evidence="2" type="ORF">SEMRO_459_G147380.1</name>
</gene>
<sequence length="288" mass="31521">MNMDSSVNDANMVYTGDDPWYLRTLPGRTGDFMGHFIPALCFFSLGLGLLLLALFRARNLPSGKSFAELHIPESDPLFLKFFGMVNMAGTTVGIIYEIYDKDPGFDSTAFTHASLYTSFFIVGICALYESKGRLPLDTHRAALVVACIVQALIWYAHGSMKKMPADGALHIYLSYLNWGNAAAVAYSMRYNDSVIAFLAGWAFLLLQGLWIFVAGLYECCVDLHMHDVAAILAMLCLVTLLSIILAVVHLGPKPSDQQLAKFRGNFSILNSSDGDGDYDVAVGTKATV</sequence>
<evidence type="ECO:0000313" key="3">
    <source>
        <dbReference type="Proteomes" id="UP001153069"/>
    </source>
</evidence>
<keyword evidence="1" id="KW-0472">Membrane</keyword>
<protein>
    <submittedName>
        <fullName evidence="2">Uncharacterized protein</fullName>
    </submittedName>
</protein>
<feature type="transmembrane region" description="Helical" evidence="1">
    <location>
        <begin position="229"/>
        <end position="251"/>
    </location>
</feature>
<organism evidence="2 3">
    <name type="scientific">Seminavis robusta</name>
    <dbReference type="NCBI Taxonomy" id="568900"/>
    <lineage>
        <taxon>Eukaryota</taxon>
        <taxon>Sar</taxon>
        <taxon>Stramenopiles</taxon>
        <taxon>Ochrophyta</taxon>
        <taxon>Bacillariophyta</taxon>
        <taxon>Bacillariophyceae</taxon>
        <taxon>Bacillariophycidae</taxon>
        <taxon>Naviculales</taxon>
        <taxon>Naviculaceae</taxon>
        <taxon>Seminavis</taxon>
    </lineage>
</organism>
<dbReference type="EMBL" id="CAICTM010000458">
    <property type="protein sequence ID" value="CAB9510925.1"/>
    <property type="molecule type" value="Genomic_DNA"/>
</dbReference>
<feature type="transmembrane region" description="Helical" evidence="1">
    <location>
        <begin position="140"/>
        <end position="157"/>
    </location>
</feature>
<feature type="transmembrane region" description="Helical" evidence="1">
    <location>
        <begin position="169"/>
        <end position="187"/>
    </location>
</feature>